<feature type="domain" description="Beta-ketoacyl-[acyl-carrier-protein] synthase III N-terminal" evidence="4">
    <location>
        <begin position="113"/>
        <end position="190"/>
    </location>
</feature>
<keyword evidence="2" id="KW-0012">Acyltransferase</keyword>
<gene>
    <name evidence="5" type="ORF">SPICUR_00200</name>
</gene>
<dbReference type="InterPro" id="IPR013751">
    <property type="entry name" value="ACP_syn_III_N"/>
</dbReference>
<dbReference type="GO" id="GO:0004315">
    <property type="term" value="F:3-oxoacyl-[acyl-carrier-protein] synthase activity"/>
    <property type="evidence" value="ECO:0007669"/>
    <property type="project" value="InterPro"/>
</dbReference>
<evidence type="ECO:0000313" key="6">
    <source>
        <dbReference type="Proteomes" id="UP000017640"/>
    </source>
</evidence>
<feature type="domain" description="Beta-ketoacyl-[acyl-carrier-protein] synthase III C-terminal" evidence="3">
    <location>
        <begin position="249"/>
        <end position="330"/>
    </location>
</feature>
<dbReference type="GO" id="GO:0044550">
    <property type="term" value="P:secondary metabolite biosynthetic process"/>
    <property type="evidence" value="ECO:0007669"/>
    <property type="project" value="TreeGrafter"/>
</dbReference>
<keyword evidence="6" id="KW-1185">Reference proteome</keyword>
<dbReference type="Pfam" id="PF08541">
    <property type="entry name" value="ACP_syn_III_C"/>
    <property type="match status" value="1"/>
</dbReference>
<protein>
    <recommendedName>
        <fullName evidence="7">3-oxoacyl-ACP synthase</fullName>
    </recommendedName>
</protein>
<accession>U5T0L1</accession>
<dbReference type="RefSeq" id="WP_023364815.1">
    <property type="nucleotide sequence ID" value="NC_022664.1"/>
</dbReference>
<proteinExistence type="predicted"/>
<dbReference type="Pfam" id="PF08545">
    <property type="entry name" value="ACP_syn_III"/>
    <property type="match status" value="1"/>
</dbReference>
<evidence type="ECO:0008006" key="7">
    <source>
        <dbReference type="Google" id="ProtNLM"/>
    </source>
</evidence>
<dbReference type="OrthoDB" id="9815506at2"/>
<dbReference type="InterPro" id="IPR016039">
    <property type="entry name" value="Thiolase-like"/>
</dbReference>
<reference evidence="5 6" key="1">
    <citation type="journal article" date="2013" name="BMC Genomics">
        <title>Genomes of "Spiribacter", a streamlined, successful halophilic bacterium.</title>
        <authorList>
            <person name="Lopez-Perez M."/>
            <person name="Ghai R."/>
            <person name="Leon M.J."/>
            <person name="Rodriguez-Olmos A."/>
            <person name="Copa-Patino J.L."/>
            <person name="Soliveri J."/>
            <person name="Sanchez-Porro C."/>
            <person name="Ventosa A."/>
            <person name="Rodriguez-Valera F."/>
        </authorList>
    </citation>
    <scope>NUCLEOTIDE SEQUENCE [LARGE SCALE GENOMIC DNA]</scope>
    <source>
        <strain evidence="5 6">UAH-SP71</strain>
    </source>
</reference>
<dbReference type="Proteomes" id="UP000017640">
    <property type="component" value="Chromosome"/>
</dbReference>
<dbReference type="AlphaFoldDB" id="U5T0L1"/>
<dbReference type="EMBL" id="CP005990">
    <property type="protein sequence ID" value="AGY91069.1"/>
    <property type="molecule type" value="Genomic_DNA"/>
</dbReference>
<dbReference type="STRING" id="1335757.SPICUR_00200"/>
<organism evidence="5 6">
    <name type="scientific">Spiribacter curvatus</name>
    <dbReference type="NCBI Taxonomy" id="1335757"/>
    <lineage>
        <taxon>Bacteria</taxon>
        <taxon>Pseudomonadati</taxon>
        <taxon>Pseudomonadota</taxon>
        <taxon>Gammaproteobacteria</taxon>
        <taxon>Chromatiales</taxon>
        <taxon>Ectothiorhodospiraceae</taxon>
        <taxon>Spiribacter</taxon>
    </lineage>
</organism>
<evidence type="ECO:0000256" key="2">
    <source>
        <dbReference type="ARBA" id="ARBA00023315"/>
    </source>
</evidence>
<dbReference type="GO" id="GO:0006633">
    <property type="term" value="P:fatty acid biosynthetic process"/>
    <property type="evidence" value="ECO:0007669"/>
    <property type="project" value="InterPro"/>
</dbReference>
<dbReference type="Gene3D" id="3.40.47.10">
    <property type="match status" value="1"/>
</dbReference>
<dbReference type="PATRIC" id="fig|1335757.3.peg.41"/>
<dbReference type="KEGG" id="spiu:SPICUR_00200"/>
<dbReference type="PANTHER" id="PTHR34069">
    <property type="entry name" value="3-OXOACYL-[ACYL-CARRIER-PROTEIN] SYNTHASE 3"/>
    <property type="match status" value="1"/>
</dbReference>
<evidence type="ECO:0000313" key="5">
    <source>
        <dbReference type="EMBL" id="AGY91069.1"/>
    </source>
</evidence>
<name>U5T0L1_9GAMM</name>
<keyword evidence="1" id="KW-0808">Transferase</keyword>
<dbReference type="CDD" id="cd00830">
    <property type="entry name" value="KAS_III"/>
    <property type="match status" value="1"/>
</dbReference>
<dbReference type="eggNOG" id="COG0332">
    <property type="taxonomic scope" value="Bacteria"/>
</dbReference>
<dbReference type="PANTHER" id="PTHR34069:SF2">
    <property type="entry name" value="BETA-KETOACYL-[ACYL-CARRIER-PROTEIN] SYNTHASE III"/>
    <property type="match status" value="1"/>
</dbReference>
<evidence type="ECO:0000259" key="3">
    <source>
        <dbReference type="Pfam" id="PF08541"/>
    </source>
</evidence>
<evidence type="ECO:0000259" key="4">
    <source>
        <dbReference type="Pfam" id="PF08545"/>
    </source>
</evidence>
<dbReference type="HOGENOM" id="CLU_039592_4_1_6"/>
<evidence type="ECO:0000256" key="1">
    <source>
        <dbReference type="ARBA" id="ARBA00022679"/>
    </source>
</evidence>
<dbReference type="InterPro" id="IPR013747">
    <property type="entry name" value="ACP_syn_III_C"/>
</dbReference>
<dbReference type="SUPFAM" id="SSF53901">
    <property type="entry name" value="Thiolase-like"/>
    <property type="match status" value="1"/>
</dbReference>
<sequence>MNRSAAVVATGRYLPERLVSNDELRARFAAKGQAGAIDRFETGSGINQRYRAAPDQATSDLAAAAARNVLERAGCHASDLDLIILGTDTPDRITPATSVIVQAKLGAAQAGTMDIGCACASFPTALATAAGLIATNPSLTRIMVIGAYMMQRLADPDDPMIFFYGDGAGAALMMPTDGPGLITSAFLADGGYADHWGIAAGGTAEPASQAAVAAGRTRVRVQQRYPPAINEHGWPRIMRRLASQGDFPLSAVDQAVFTQINAASIDDACATLDLAAERAPKLMDRYGYTGSACIPIALDHLIETGLAGPGDLVTLVGSGVGYNMAGVALRLEENANP</sequence>